<keyword evidence="5" id="KW-0326">Glycosidase</keyword>
<feature type="compositionally biased region" description="Low complexity" evidence="7">
    <location>
        <begin position="400"/>
        <end position="435"/>
    </location>
</feature>
<dbReference type="EMBL" id="UFQT01002544">
    <property type="protein sequence ID" value="SSX33665.1"/>
    <property type="molecule type" value="Genomic_DNA"/>
</dbReference>
<dbReference type="Gene3D" id="1.10.530.10">
    <property type="match status" value="2"/>
</dbReference>
<evidence type="ECO:0000313" key="11">
    <source>
        <dbReference type="EMBL" id="SSX33665.1"/>
    </source>
</evidence>
<dbReference type="PROSITE" id="PS00128">
    <property type="entry name" value="GLYCOSYL_HYDROL_F22_1"/>
    <property type="match status" value="1"/>
</dbReference>
<evidence type="ECO:0000259" key="9">
    <source>
        <dbReference type="PROSITE" id="PS00128"/>
    </source>
</evidence>
<dbReference type="SUPFAM" id="SSF53955">
    <property type="entry name" value="Lysozyme-like"/>
    <property type="match status" value="2"/>
</dbReference>
<reference evidence="11" key="2">
    <citation type="submission" date="2018-07" db="EMBL/GenBank/DDBJ databases">
        <authorList>
            <person name="Quirk P.G."/>
            <person name="Krulwich T.A."/>
        </authorList>
    </citation>
    <scope>NUCLEOTIDE SEQUENCE</scope>
</reference>
<protein>
    <recommendedName>
        <fullName evidence="2">lysozyme</fullName>
        <ecNumber evidence="2">3.2.1.17</ecNumber>
    </recommendedName>
</protein>
<dbReference type="GO" id="GO:0031640">
    <property type="term" value="P:killing of cells of another organism"/>
    <property type="evidence" value="ECO:0007669"/>
    <property type="project" value="UniProtKB-KW"/>
</dbReference>
<feature type="signal peptide" evidence="8">
    <location>
        <begin position="1"/>
        <end position="24"/>
    </location>
</feature>
<feature type="region of interest" description="Disordered" evidence="7">
    <location>
        <begin position="327"/>
        <end position="352"/>
    </location>
</feature>
<feature type="region of interest" description="Disordered" evidence="7">
    <location>
        <begin position="397"/>
        <end position="450"/>
    </location>
</feature>
<comment type="similarity">
    <text evidence="6">Belongs to the glycosyl hydrolase 22 family.</text>
</comment>
<evidence type="ECO:0000313" key="10">
    <source>
        <dbReference type="EMBL" id="SSX14250.1"/>
    </source>
</evidence>
<dbReference type="AlphaFoldDB" id="A0A336L9G4"/>
<evidence type="ECO:0000256" key="8">
    <source>
        <dbReference type="SAM" id="SignalP"/>
    </source>
</evidence>
<dbReference type="Pfam" id="PF00062">
    <property type="entry name" value="Lys"/>
    <property type="match status" value="2"/>
</dbReference>
<sequence>MNFGIFLFLSIILVLNLLATKTEGKIYERCELARELFEEHEIPQREAAMFACIADAHSRLNTSAITRYSNSPGAPLFHGLFQFGDDYWCSVKNEKKLCGSKCNKYRDDDITDDVDCAWNYVYEQHKRISGNGFDGWDAKNVCEKRIKKYLKCFDETSEENINTNSRSAVASSKRATTTIKPVKSQKIKSTGKIYSRCELAKELYEEYYLDWDFVPIFVCLADRESNYKTFETKVSTYDDSTTYGIFQISDKRYCSSGSPGKICNLECDSLRDENIEDDVNCMLKIFANLKKLGTQNWESLEKCTRNDVWSYVEGCFSYDDETATEAPLTTTSTTTTRRPVTTRTTTTRTTTTRTTTPKFVPIEIKSDIIESSAELPLSNDIPVPSLILLPPFENEEDSTEILTSRSTLRTSSTPRSTTTRSTTTRSTTLRPITTRRSSRTTTRKISEGDSTSLRPTIFNFIEIFPQFAGALTTRPSRITPKVNPITTTTTRPIITTTEPIPTLILTLVPPDISYDEDQLVTASSIQVSKQISATDDFESPSVTAKLFKISDVQRFTRAIPTKRFNRF</sequence>
<dbReference type="SMART" id="SM00263">
    <property type="entry name" value="LYZ1"/>
    <property type="match status" value="2"/>
</dbReference>
<dbReference type="EC" id="3.2.1.17" evidence="2"/>
<name>A0A336L9G4_CULSO</name>
<evidence type="ECO:0000256" key="4">
    <source>
        <dbReference type="ARBA" id="ARBA00023157"/>
    </source>
</evidence>
<keyword evidence="3" id="KW-0929">Antimicrobial</keyword>
<keyword evidence="8" id="KW-0732">Signal</keyword>
<evidence type="ECO:0000256" key="3">
    <source>
        <dbReference type="ARBA" id="ARBA00022638"/>
    </source>
</evidence>
<evidence type="ECO:0000256" key="5">
    <source>
        <dbReference type="ARBA" id="ARBA00023295"/>
    </source>
</evidence>
<evidence type="ECO:0000256" key="2">
    <source>
        <dbReference type="ARBA" id="ARBA00012732"/>
    </source>
</evidence>
<feature type="compositionally biased region" description="Low complexity" evidence="7">
    <location>
        <begin position="329"/>
        <end position="352"/>
    </location>
</feature>
<keyword evidence="5" id="KW-0378">Hydrolase</keyword>
<evidence type="ECO:0000256" key="6">
    <source>
        <dbReference type="RuleBase" id="RU004440"/>
    </source>
</evidence>
<feature type="chain" id="PRO_5033778140" description="lysozyme" evidence="8">
    <location>
        <begin position="25"/>
        <end position="567"/>
    </location>
</feature>
<gene>
    <name evidence="10" type="primary">CSON006766</name>
</gene>
<dbReference type="GO" id="GO:0042742">
    <property type="term" value="P:defense response to bacterium"/>
    <property type="evidence" value="ECO:0007669"/>
    <property type="project" value="UniProtKB-KW"/>
</dbReference>
<evidence type="ECO:0000256" key="7">
    <source>
        <dbReference type="SAM" id="MobiDB-lite"/>
    </source>
</evidence>
<dbReference type="InterPro" id="IPR023346">
    <property type="entry name" value="Lysozyme-like_dom_sf"/>
</dbReference>
<dbReference type="PANTHER" id="PTHR11407">
    <property type="entry name" value="LYSOZYME C"/>
    <property type="match status" value="1"/>
</dbReference>
<proteinExistence type="inferred from homology"/>
<organism evidence="10">
    <name type="scientific">Culicoides sonorensis</name>
    <name type="common">Biting midge</name>
    <dbReference type="NCBI Taxonomy" id="179676"/>
    <lineage>
        <taxon>Eukaryota</taxon>
        <taxon>Metazoa</taxon>
        <taxon>Ecdysozoa</taxon>
        <taxon>Arthropoda</taxon>
        <taxon>Hexapoda</taxon>
        <taxon>Insecta</taxon>
        <taxon>Pterygota</taxon>
        <taxon>Neoptera</taxon>
        <taxon>Endopterygota</taxon>
        <taxon>Diptera</taxon>
        <taxon>Nematocera</taxon>
        <taxon>Chironomoidea</taxon>
        <taxon>Ceratopogonidae</taxon>
        <taxon>Ceratopogoninae</taxon>
        <taxon>Culicoides</taxon>
        <taxon>Monoculicoides</taxon>
    </lineage>
</organism>
<dbReference type="InterPro" id="IPR019799">
    <property type="entry name" value="Glyco_hydro_22_CS"/>
</dbReference>
<accession>A0A336L9G4</accession>
<dbReference type="VEuPathDB" id="VectorBase:CSON006766"/>
<dbReference type="GO" id="GO:0003796">
    <property type="term" value="F:lysozyme activity"/>
    <property type="evidence" value="ECO:0007669"/>
    <property type="project" value="UniProtKB-EC"/>
</dbReference>
<reference evidence="10" key="1">
    <citation type="submission" date="2018-04" db="EMBL/GenBank/DDBJ databases">
        <authorList>
            <person name="Go L.Y."/>
            <person name="Mitchell J.A."/>
        </authorList>
    </citation>
    <scope>NUCLEOTIDE SEQUENCE</scope>
    <source>
        <tissue evidence="10">Whole organism</tissue>
    </source>
</reference>
<comment type="catalytic activity">
    <reaction evidence="1">
        <text>Hydrolysis of (1-&gt;4)-beta-linkages between N-acetylmuramic acid and N-acetyl-D-glucosamine residues in a peptidoglycan and between N-acetyl-D-glucosamine residues in chitodextrins.</text>
        <dbReference type="EC" id="3.2.1.17"/>
    </reaction>
</comment>
<dbReference type="PANTHER" id="PTHR11407:SF63">
    <property type="entry name" value="LYSOZYME C"/>
    <property type="match status" value="1"/>
</dbReference>
<dbReference type="EMBL" id="UFQS01002544">
    <property type="protein sequence ID" value="SSX14250.1"/>
    <property type="molecule type" value="Genomic_DNA"/>
</dbReference>
<dbReference type="PRINTS" id="PR00135">
    <property type="entry name" value="LYZLACT"/>
</dbReference>
<keyword evidence="4" id="KW-1015">Disulfide bond</keyword>
<keyword evidence="3" id="KW-0081">Bacteriolytic enzyme</keyword>
<feature type="domain" description="Glycosyl hydrolases family 22 (GH22)" evidence="9">
    <location>
        <begin position="263"/>
        <end position="281"/>
    </location>
</feature>
<dbReference type="InterPro" id="IPR001916">
    <property type="entry name" value="Glyco_hydro_22"/>
</dbReference>
<dbReference type="PROSITE" id="PS51348">
    <property type="entry name" value="GLYCOSYL_HYDROL_F22_2"/>
    <property type="match status" value="2"/>
</dbReference>
<evidence type="ECO:0000256" key="1">
    <source>
        <dbReference type="ARBA" id="ARBA00000632"/>
    </source>
</evidence>